<dbReference type="PANTHER" id="PTHR33442">
    <property type="entry name" value="TRANS-3-HYDROXY-L-PROLINE DEHYDRATASE"/>
    <property type="match status" value="1"/>
</dbReference>
<dbReference type="AlphaFoldDB" id="A0A158GT65"/>
<dbReference type="SUPFAM" id="SSF54506">
    <property type="entry name" value="Diaminopimelate epimerase-like"/>
    <property type="match status" value="1"/>
</dbReference>
<dbReference type="EMBL" id="FCNY02000005">
    <property type="protein sequence ID" value="SAL34630.1"/>
    <property type="molecule type" value="Genomic_DNA"/>
</dbReference>
<feature type="active site" description="Proton acceptor" evidence="2">
    <location>
        <position position="91"/>
    </location>
</feature>
<dbReference type="SFLD" id="SFLDS00028">
    <property type="entry name" value="Proline_Racemase"/>
    <property type="match status" value="1"/>
</dbReference>
<dbReference type="Proteomes" id="UP000054740">
    <property type="component" value="Unassembled WGS sequence"/>
</dbReference>
<dbReference type="PIRSF" id="PIRSF029792">
    <property type="entry name" value="Pro_racemase"/>
    <property type="match status" value="1"/>
</dbReference>
<keyword evidence="4" id="KW-1185">Reference proteome</keyword>
<comment type="similarity">
    <text evidence="1">Belongs to the proline racemase family.</text>
</comment>
<dbReference type="RefSeq" id="WP_053570124.1">
    <property type="nucleotide sequence ID" value="NZ_FCNY02000005.1"/>
</dbReference>
<evidence type="ECO:0000313" key="4">
    <source>
        <dbReference type="Proteomes" id="UP000054740"/>
    </source>
</evidence>
<proteinExistence type="inferred from homology"/>
<dbReference type="Gene3D" id="3.10.310.10">
    <property type="entry name" value="Diaminopimelate Epimerase, Chain A, domain 1"/>
    <property type="match status" value="2"/>
</dbReference>
<dbReference type="FunFam" id="3.10.310.10:FF:000005">
    <property type="entry name" value="Proline racemase"/>
    <property type="match status" value="1"/>
</dbReference>
<evidence type="ECO:0000256" key="1">
    <source>
        <dbReference type="ARBA" id="ARBA00007529"/>
    </source>
</evidence>
<dbReference type="GO" id="GO:0047580">
    <property type="term" value="F:4-hydroxyproline epimerase activity"/>
    <property type="evidence" value="ECO:0007669"/>
    <property type="project" value="TreeGrafter"/>
</dbReference>
<name>A0A158GT65_CABCO</name>
<dbReference type="PANTHER" id="PTHR33442:SF5">
    <property type="entry name" value="BIFUNCTIONAL TRANS-3-HYDROXY-L-PROLINE DEHYDRATASE_2-EPIMERASE"/>
    <property type="match status" value="1"/>
</dbReference>
<organism evidence="3 4">
    <name type="scientific">Caballeronia cordobensis</name>
    <name type="common">Burkholderia cordobensis</name>
    <dbReference type="NCBI Taxonomy" id="1353886"/>
    <lineage>
        <taxon>Bacteria</taxon>
        <taxon>Pseudomonadati</taxon>
        <taxon>Pseudomonadota</taxon>
        <taxon>Betaproteobacteria</taxon>
        <taxon>Burkholderiales</taxon>
        <taxon>Burkholderiaceae</taxon>
        <taxon>Caballeronia</taxon>
    </lineage>
</organism>
<reference evidence="4" key="1">
    <citation type="submission" date="2016-01" db="EMBL/GenBank/DDBJ databases">
        <authorList>
            <person name="Peeters C."/>
        </authorList>
    </citation>
    <scope>NUCLEOTIDE SEQUENCE [LARGE SCALE GENOMIC DNA]</scope>
</reference>
<protein>
    <submittedName>
        <fullName evidence="3">Proline racemase</fullName>
    </submittedName>
</protein>
<gene>
    <name evidence="3" type="ORF">AWB70_02377</name>
</gene>
<sequence length="344" mass="37288">MRWKKTLQLLDVHCEGEVGKVVLSGIYDIPGETMTAKMDYINKENDSLRRFVCLEPRGAVNQTVNLMVPPCDPTADAGFIVLQADEAHPMSGANTMCVATALLETGMIEMQEPHTRLRLEAPAGIVTANVECKDGKCVRVSLDMIPAFVEALDQVVDTSEWGKVKVDIAFGGVFYAVVFVEQLGFEIRPEDTDKLVRAGMAIKKAANETFKVQHPEIPSIDHIAYAIFAQRMPGGVIRTCCTLWPGRVDRSPCGTGSSAILSVLHARKELSVGDAFTTQSIIGSEFRVQLTGETSVGTKPAVLPNVSGRCWTYGMSQLSLDPTDPFAAGFALPDAWGSEAIHIS</sequence>
<evidence type="ECO:0000313" key="3">
    <source>
        <dbReference type="EMBL" id="SAL34630.1"/>
    </source>
</evidence>
<dbReference type="InterPro" id="IPR008794">
    <property type="entry name" value="Pro_racemase_fam"/>
</dbReference>
<feature type="active site" description="Proton donor" evidence="2">
    <location>
        <position position="253"/>
    </location>
</feature>
<accession>A0A158GT65</accession>
<evidence type="ECO:0000256" key="2">
    <source>
        <dbReference type="PIRSR" id="PIRSR029792-1"/>
    </source>
</evidence>
<dbReference type="Pfam" id="PF05544">
    <property type="entry name" value="Pro_racemase"/>
    <property type="match status" value="1"/>
</dbReference>